<feature type="disulfide bond" evidence="5">
    <location>
        <begin position="59"/>
        <end position="66"/>
    </location>
</feature>
<keyword evidence="8" id="KW-1185">Reference proteome</keyword>
<reference evidence="7" key="2">
    <citation type="submission" date="2025-09" db="UniProtKB">
        <authorList>
            <consortium name="Ensembl"/>
        </authorList>
    </citation>
    <scope>IDENTIFICATION</scope>
</reference>
<evidence type="ECO:0000256" key="1">
    <source>
        <dbReference type="ARBA" id="ARBA00004613"/>
    </source>
</evidence>
<dbReference type="AlphaFoldDB" id="A0A3B3XCC8"/>
<dbReference type="SUPFAM" id="SSF57610">
    <property type="entry name" value="Thyroglobulin type-1 domain"/>
    <property type="match status" value="1"/>
</dbReference>
<keyword evidence="3" id="KW-0677">Repeat</keyword>
<protein>
    <recommendedName>
        <fullName evidence="6">Thyroglobulin type-1 domain-containing protein</fullName>
    </recommendedName>
</protein>
<feature type="domain" description="Thyroglobulin type-1" evidence="6">
    <location>
        <begin position="20"/>
        <end position="90"/>
    </location>
</feature>
<dbReference type="GO" id="GO:0005615">
    <property type="term" value="C:extracellular space"/>
    <property type="evidence" value="ECO:0007669"/>
    <property type="project" value="TreeGrafter"/>
</dbReference>
<evidence type="ECO:0000256" key="5">
    <source>
        <dbReference type="PROSITE-ProRule" id="PRU00500"/>
    </source>
</evidence>
<dbReference type="Ensembl" id="ENSPMET00000020109.1">
    <property type="protein sequence ID" value="ENSPMEP00000012619.1"/>
    <property type="gene ID" value="ENSPMEG00000014844.1"/>
</dbReference>
<dbReference type="PROSITE" id="PS51162">
    <property type="entry name" value="THYROGLOBULIN_1_2"/>
    <property type="match status" value="1"/>
</dbReference>
<dbReference type="CDD" id="cd00191">
    <property type="entry name" value="TY"/>
    <property type="match status" value="1"/>
</dbReference>
<evidence type="ECO:0000256" key="4">
    <source>
        <dbReference type="ARBA" id="ARBA00023157"/>
    </source>
</evidence>
<dbReference type="InterPro" id="IPR036857">
    <property type="entry name" value="Thyroglobulin_1_sf"/>
</dbReference>
<evidence type="ECO:0000256" key="3">
    <source>
        <dbReference type="ARBA" id="ARBA00022737"/>
    </source>
</evidence>
<dbReference type="Gene3D" id="4.10.800.10">
    <property type="entry name" value="Thyroglobulin type-1"/>
    <property type="match status" value="1"/>
</dbReference>
<dbReference type="PANTHER" id="PTHR12352">
    <property type="entry name" value="SECRETED MODULAR CALCIUM-BINDING PROTEIN"/>
    <property type="match status" value="1"/>
</dbReference>
<sequence>PTSLSVILMGSTDRARWRPRTQCEHHRDSAQNTGPLGPPVVGAYIPECDENGLYVPKQCHDLSGYCWCVDSSGQERSGTRTGPGSPSIDCRISETGSVNLILNQRTFQPEKLLFTTDLGFEVCRCLVSSFIKH</sequence>
<dbReference type="Proteomes" id="UP000261480">
    <property type="component" value="Unplaced"/>
</dbReference>
<evidence type="ECO:0000259" key="6">
    <source>
        <dbReference type="PROSITE" id="PS51162"/>
    </source>
</evidence>
<dbReference type="SMART" id="SM00211">
    <property type="entry name" value="TY"/>
    <property type="match status" value="1"/>
</dbReference>
<dbReference type="PROSITE" id="PS00484">
    <property type="entry name" value="THYROGLOBULIN_1_1"/>
    <property type="match status" value="1"/>
</dbReference>
<evidence type="ECO:0000256" key="2">
    <source>
        <dbReference type="ARBA" id="ARBA00022525"/>
    </source>
</evidence>
<accession>A0A3B3XCC8</accession>
<reference evidence="7" key="1">
    <citation type="submission" date="2025-08" db="UniProtKB">
        <authorList>
            <consortium name="Ensembl"/>
        </authorList>
    </citation>
    <scope>IDENTIFICATION</scope>
</reference>
<organism evidence="7 8">
    <name type="scientific">Poecilia mexicana</name>
    <dbReference type="NCBI Taxonomy" id="48701"/>
    <lineage>
        <taxon>Eukaryota</taxon>
        <taxon>Metazoa</taxon>
        <taxon>Chordata</taxon>
        <taxon>Craniata</taxon>
        <taxon>Vertebrata</taxon>
        <taxon>Euteleostomi</taxon>
        <taxon>Actinopterygii</taxon>
        <taxon>Neopterygii</taxon>
        <taxon>Teleostei</taxon>
        <taxon>Neoteleostei</taxon>
        <taxon>Acanthomorphata</taxon>
        <taxon>Ovalentaria</taxon>
        <taxon>Atherinomorphae</taxon>
        <taxon>Cyprinodontiformes</taxon>
        <taxon>Poeciliidae</taxon>
        <taxon>Poeciliinae</taxon>
        <taxon>Poecilia</taxon>
    </lineage>
</organism>
<dbReference type="PANTHER" id="PTHR12352:SF3">
    <property type="entry name" value="NIDOGEN-2"/>
    <property type="match status" value="1"/>
</dbReference>
<evidence type="ECO:0000313" key="8">
    <source>
        <dbReference type="Proteomes" id="UP000261480"/>
    </source>
</evidence>
<proteinExistence type="predicted"/>
<comment type="caution">
    <text evidence="5">Lacks conserved residue(s) required for the propagation of feature annotation.</text>
</comment>
<keyword evidence="2" id="KW-0964">Secreted</keyword>
<comment type="subcellular location">
    <subcellularLocation>
        <location evidence="1">Secreted</location>
    </subcellularLocation>
</comment>
<evidence type="ECO:0000313" key="7">
    <source>
        <dbReference type="Ensembl" id="ENSPMEP00000012619.1"/>
    </source>
</evidence>
<dbReference type="InterPro" id="IPR000716">
    <property type="entry name" value="Thyroglobulin_1"/>
</dbReference>
<name>A0A3B3XCC8_9TELE</name>
<dbReference type="Pfam" id="PF00086">
    <property type="entry name" value="Thyroglobulin_1"/>
    <property type="match status" value="1"/>
</dbReference>
<keyword evidence="4 5" id="KW-1015">Disulfide bond</keyword>
<dbReference type="InterPro" id="IPR051950">
    <property type="entry name" value="Dev_reg/Prot_inhib"/>
</dbReference>
<dbReference type="STRING" id="48701.ENSPMEP00000012619"/>